<dbReference type="GO" id="GO:0016787">
    <property type="term" value="F:hydrolase activity"/>
    <property type="evidence" value="ECO:0007669"/>
    <property type="project" value="UniProtKB-KW"/>
</dbReference>
<dbReference type="EMBL" id="JBHTIL010000001">
    <property type="protein sequence ID" value="MFD0925021.1"/>
    <property type="molecule type" value="Genomic_DNA"/>
</dbReference>
<dbReference type="Proteomes" id="UP001597068">
    <property type="component" value="Unassembled WGS sequence"/>
</dbReference>
<gene>
    <name evidence="4" type="ORF">ACFQ04_04650</name>
</gene>
<proteinExistence type="predicted"/>
<evidence type="ECO:0000256" key="2">
    <source>
        <dbReference type="SAM" id="MobiDB-lite"/>
    </source>
</evidence>
<evidence type="ECO:0000259" key="3">
    <source>
        <dbReference type="Pfam" id="PF20434"/>
    </source>
</evidence>
<comment type="caution">
    <text evidence="4">The sequence shown here is derived from an EMBL/GenBank/DDBJ whole genome shotgun (WGS) entry which is preliminary data.</text>
</comment>
<dbReference type="RefSeq" id="WP_253646999.1">
    <property type="nucleotide sequence ID" value="NZ_BAAAMO010000002.1"/>
</dbReference>
<organism evidence="4 5">
    <name type="scientific">Williamsia deligens</name>
    <dbReference type="NCBI Taxonomy" id="321325"/>
    <lineage>
        <taxon>Bacteria</taxon>
        <taxon>Bacillati</taxon>
        <taxon>Actinomycetota</taxon>
        <taxon>Actinomycetes</taxon>
        <taxon>Mycobacteriales</taxon>
        <taxon>Nocardiaceae</taxon>
        <taxon>Williamsia</taxon>
    </lineage>
</organism>
<dbReference type="PANTHER" id="PTHR48081">
    <property type="entry name" value="AB HYDROLASE SUPERFAMILY PROTEIN C4A8.06C"/>
    <property type="match status" value="1"/>
</dbReference>
<dbReference type="SUPFAM" id="SSF53474">
    <property type="entry name" value="alpha/beta-Hydrolases"/>
    <property type="match status" value="1"/>
</dbReference>
<reference evidence="5" key="1">
    <citation type="journal article" date="2019" name="Int. J. Syst. Evol. Microbiol.">
        <title>The Global Catalogue of Microorganisms (GCM) 10K type strain sequencing project: providing services to taxonomists for standard genome sequencing and annotation.</title>
        <authorList>
            <consortium name="The Broad Institute Genomics Platform"/>
            <consortium name="The Broad Institute Genome Sequencing Center for Infectious Disease"/>
            <person name="Wu L."/>
            <person name="Ma J."/>
        </authorList>
    </citation>
    <scope>NUCLEOTIDE SEQUENCE [LARGE SCALE GENOMIC DNA]</scope>
    <source>
        <strain evidence="5">CCUG 50873</strain>
    </source>
</reference>
<dbReference type="PANTHER" id="PTHR48081:SF13">
    <property type="entry name" value="ALPHA_BETA HYDROLASE"/>
    <property type="match status" value="1"/>
</dbReference>
<evidence type="ECO:0000313" key="4">
    <source>
        <dbReference type="EMBL" id="MFD0925021.1"/>
    </source>
</evidence>
<protein>
    <submittedName>
        <fullName evidence="4">Alpha/beta hydrolase family protein</fullName>
        <ecNumber evidence="4">3.4.-.-</ecNumber>
    </submittedName>
</protein>
<sequence>MSRAFRTLRSLPRRRSATVGFALVIVCVALVVGVAAVVSRHDARHDTADTAQPSQATVGAPVASPSAVTVHRYFYLSQPADGAGPAVDRAPADRPAPPDPRQNYGDLYLPPGEHPRDSLPLVVLVHGGGWASRFGAATFDPLARAVASHGIAVYNIEYRRLGSGGGWPTTFTDVAAATDFVPTLDRENPEIDASSSVIVGHSAGAQLAVWVGTRGRLQARQVGSEPLWQPTRIISLAGPLNMRLAAERGDSRVVRILGGTPATVPDRYRTVDPIENIDPTVPVLAVHGTRDTVVPPVQSQTYVAAVDRADGRATLRLLPGQTHSALVTRGSPAFPTVVDLIVESARSVS</sequence>
<keyword evidence="1 4" id="KW-0378">Hydrolase</keyword>
<name>A0ABW3G3A9_9NOCA</name>
<evidence type="ECO:0000256" key="1">
    <source>
        <dbReference type="ARBA" id="ARBA00022801"/>
    </source>
</evidence>
<evidence type="ECO:0000313" key="5">
    <source>
        <dbReference type="Proteomes" id="UP001597068"/>
    </source>
</evidence>
<dbReference type="Pfam" id="PF20434">
    <property type="entry name" value="BD-FAE"/>
    <property type="match status" value="1"/>
</dbReference>
<dbReference type="Gene3D" id="3.40.50.1820">
    <property type="entry name" value="alpha/beta hydrolase"/>
    <property type="match status" value="1"/>
</dbReference>
<dbReference type="EC" id="3.4.-.-" evidence="4"/>
<feature type="region of interest" description="Disordered" evidence="2">
    <location>
        <begin position="84"/>
        <end position="110"/>
    </location>
</feature>
<dbReference type="InterPro" id="IPR029058">
    <property type="entry name" value="AB_hydrolase_fold"/>
</dbReference>
<dbReference type="InterPro" id="IPR049492">
    <property type="entry name" value="BD-FAE-like_dom"/>
</dbReference>
<feature type="domain" description="BD-FAE-like" evidence="3">
    <location>
        <begin position="106"/>
        <end position="302"/>
    </location>
</feature>
<dbReference type="InterPro" id="IPR050300">
    <property type="entry name" value="GDXG_lipolytic_enzyme"/>
</dbReference>
<accession>A0ABW3G3A9</accession>
<keyword evidence="5" id="KW-1185">Reference proteome</keyword>